<reference evidence="1" key="1">
    <citation type="submission" date="2023-10" db="EMBL/GenBank/DDBJ databases">
        <title>Genome assembly of Pristionchus species.</title>
        <authorList>
            <person name="Yoshida K."/>
            <person name="Sommer R.J."/>
        </authorList>
    </citation>
    <scope>NUCLEOTIDE SEQUENCE</scope>
    <source>
        <strain evidence="1">RS0144</strain>
    </source>
</reference>
<evidence type="ECO:0000313" key="1">
    <source>
        <dbReference type="EMBL" id="GMS80951.1"/>
    </source>
</evidence>
<sequence length="136" mass="15933">MDPCRGYCTTNRHYIFRYILSHFFYTKHYFQETISLLYQPCSGRLPWLSIGRSHTILLGYHYWGCENSADRNFLYDVHGHTKHYCRNISDTLQSEEDTESNGRQSFGQISVSADEPINKANSSCRICPPRLLHFSI</sequence>
<dbReference type="AlphaFoldDB" id="A0AAV5SC82"/>
<dbReference type="EMBL" id="BTSX01000001">
    <property type="protein sequence ID" value="GMS80951.1"/>
    <property type="molecule type" value="Genomic_DNA"/>
</dbReference>
<proteinExistence type="predicted"/>
<gene>
    <name evidence="1" type="ORF">PENTCL1PPCAC_3126</name>
</gene>
<dbReference type="Proteomes" id="UP001432027">
    <property type="component" value="Unassembled WGS sequence"/>
</dbReference>
<organism evidence="1 2">
    <name type="scientific">Pristionchus entomophagus</name>
    <dbReference type="NCBI Taxonomy" id="358040"/>
    <lineage>
        <taxon>Eukaryota</taxon>
        <taxon>Metazoa</taxon>
        <taxon>Ecdysozoa</taxon>
        <taxon>Nematoda</taxon>
        <taxon>Chromadorea</taxon>
        <taxon>Rhabditida</taxon>
        <taxon>Rhabditina</taxon>
        <taxon>Diplogasteromorpha</taxon>
        <taxon>Diplogasteroidea</taxon>
        <taxon>Neodiplogasteridae</taxon>
        <taxon>Pristionchus</taxon>
    </lineage>
</organism>
<protein>
    <submittedName>
        <fullName evidence="1">Uncharacterized protein</fullName>
    </submittedName>
</protein>
<evidence type="ECO:0000313" key="2">
    <source>
        <dbReference type="Proteomes" id="UP001432027"/>
    </source>
</evidence>
<keyword evidence="2" id="KW-1185">Reference proteome</keyword>
<feature type="non-terminal residue" evidence="1">
    <location>
        <position position="136"/>
    </location>
</feature>
<name>A0AAV5SC82_9BILA</name>
<comment type="caution">
    <text evidence="1">The sequence shown here is derived from an EMBL/GenBank/DDBJ whole genome shotgun (WGS) entry which is preliminary data.</text>
</comment>
<accession>A0AAV5SC82</accession>